<dbReference type="AlphaFoldDB" id="A0ABD3VI36"/>
<evidence type="ECO:0000256" key="1">
    <source>
        <dbReference type="SAM" id="MobiDB-lite"/>
    </source>
</evidence>
<dbReference type="EMBL" id="JBJQND010000011">
    <property type="protein sequence ID" value="KAL3861239.1"/>
    <property type="molecule type" value="Genomic_DNA"/>
</dbReference>
<dbReference type="Proteomes" id="UP001634394">
    <property type="component" value="Unassembled WGS sequence"/>
</dbReference>
<gene>
    <name evidence="2" type="ORF">ACJMK2_007287</name>
</gene>
<keyword evidence="3" id="KW-1185">Reference proteome</keyword>
<comment type="caution">
    <text evidence="2">The sequence shown here is derived from an EMBL/GenBank/DDBJ whole genome shotgun (WGS) entry which is preliminary data.</text>
</comment>
<name>A0ABD3VI36_SINWO</name>
<feature type="region of interest" description="Disordered" evidence="1">
    <location>
        <begin position="126"/>
        <end position="145"/>
    </location>
</feature>
<evidence type="ECO:0000313" key="3">
    <source>
        <dbReference type="Proteomes" id="UP001634394"/>
    </source>
</evidence>
<sequence length="145" mass="16675">MMSIHKINVKQENHAQCCGQDHVDNGERIKRIIMVPIAEVKHVPAFVFILDFLMRTWYKGCEKDRPCPRCKTVGHGPRNCKAAAPANNKDSYSSRVVGNVMPNEPIMSPKNRNRKLMQTKRLYKQKTTVSKYLGKRRENHSDDPA</sequence>
<proteinExistence type="predicted"/>
<feature type="region of interest" description="Disordered" evidence="1">
    <location>
        <begin position="80"/>
        <end position="114"/>
    </location>
</feature>
<evidence type="ECO:0000313" key="2">
    <source>
        <dbReference type="EMBL" id="KAL3861239.1"/>
    </source>
</evidence>
<protein>
    <submittedName>
        <fullName evidence="2">Uncharacterized protein</fullName>
    </submittedName>
</protein>
<organism evidence="2 3">
    <name type="scientific">Sinanodonta woodiana</name>
    <name type="common">Chinese pond mussel</name>
    <name type="synonym">Anodonta woodiana</name>
    <dbReference type="NCBI Taxonomy" id="1069815"/>
    <lineage>
        <taxon>Eukaryota</taxon>
        <taxon>Metazoa</taxon>
        <taxon>Spiralia</taxon>
        <taxon>Lophotrochozoa</taxon>
        <taxon>Mollusca</taxon>
        <taxon>Bivalvia</taxon>
        <taxon>Autobranchia</taxon>
        <taxon>Heteroconchia</taxon>
        <taxon>Palaeoheterodonta</taxon>
        <taxon>Unionida</taxon>
        <taxon>Unionoidea</taxon>
        <taxon>Unionidae</taxon>
        <taxon>Unioninae</taxon>
        <taxon>Sinanodonta</taxon>
    </lineage>
</organism>
<reference evidence="2 3" key="1">
    <citation type="submission" date="2024-11" db="EMBL/GenBank/DDBJ databases">
        <title>Chromosome-level genome assembly of the freshwater bivalve Anodonta woodiana.</title>
        <authorList>
            <person name="Chen X."/>
        </authorList>
    </citation>
    <scope>NUCLEOTIDE SEQUENCE [LARGE SCALE GENOMIC DNA]</scope>
    <source>
        <strain evidence="2">MN2024</strain>
        <tissue evidence="2">Gills</tissue>
    </source>
</reference>
<accession>A0ABD3VI36</accession>
<feature type="compositionally biased region" description="Basic and acidic residues" evidence="1">
    <location>
        <begin position="135"/>
        <end position="145"/>
    </location>
</feature>